<sequence length="662" mass="74951">MPPKLRVVAPNSAHERRFKSEISTNLANVLRTKPLVTPKEAMWKVTTEMLANNPFNPPSNGKCPINDLPNELLAYIFKVGHEMEEEEGEDDEDDDVDYIDQHTIEYPGEDDGDGFKPLKKGPVLRLGEDEEIIDDADEGDDEGWEDEESAEESEEDDEEDDDSDDEDFEEESFLPFQILASHVCRHWREVALQSHTLWTTLEFLAPARFDKLEAYIQRSEGLPLDIFIDCTIPDGQTEEDHPSHPDHVHDYDEDDEEEDENHECGEPTFFSRDELTKILDLVIPHVAKWRLFEFSASVYPYVYATLTRLAECPAAPLLEIFQLYHYEDCEDYDIFSPAELNTRFVPFHGIAPNLTHVSLWGVHVDWEASVSYLRGLQDFELAYHANDVRPSYKTFLEILDNCPDLETLTLCLSGPALGTPLLADSDEEWGPHAHEIPSLKDLVLCYHAPPYATALMQHLYVPNVSQLALAFDDHDYSDFVIKALAKPIKGKAKSLLAQLEHMKISGLPVDNKAAEMLLDQLAGLLTLNINCSEVAEQAIFDKMGTQKDLLETDPFAAPAEGHANAKAYCPLVHTISTTGVDGARMKKFVEARRAAGVPLKKVLMCDRDEISAKQERWLKDNLESLEFFEPSDSEEEIDVEIDDEEGDEDDDQEEPPSLMNLD</sequence>
<feature type="compositionally biased region" description="Acidic residues" evidence="1">
    <location>
        <begin position="251"/>
        <end position="261"/>
    </location>
</feature>
<organism evidence="2 3">
    <name type="scientific">Laccaria amethystina LaAM-08-1</name>
    <dbReference type="NCBI Taxonomy" id="1095629"/>
    <lineage>
        <taxon>Eukaryota</taxon>
        <taxon>Fungi</taxon>
        <taxon>Dikarya</taxon>
        <taxon>Basidiomycota</taxon>
        <taxon>Agaricomycotina</taxon>
        <taxon>Agaricomycetes</taxon>
        <taxon>Agaricomycetidae</taxon>
        <taxon>Agaricales</taxon>
        <taxon>Agaricineae</taxon>
        <taxon>Hydnangiaceae</taxon>
        <taxon>Laccaria</taxon>
    </lineage>
</organism>
<evidence type="ECO:0008006" key="4">
    <source>
        <dbReference type="Google" id="ProtNLM"/>
    </source>
</evidence>
<keyword evidence="3" id="KW-1185">Reference proteome</keyword>
<feature type="region of interest" description="Disordered" evidence="1">
    <location>
        <begin position="624"/>
        <end position="662"/>
    </location>
</feature>
<dbReference type="Proteomes" id="UP000054477">
    <property type="component" value="Unassembled WGS sequence"/>
</dbReference>
<feature type="region of interest" description="Disordered" evidence="1">
    <location>
        <begin position="126"/>
        <end position="169"/>
    </location>
</feature>
<dbReference type="STRING" id="1095629.A0A0C9X235"/>
<gene>
    <name evidence="2" type="ORF">K443DRAFT_674468</name>
</gene>
<evidence type="ECO:0000313" key="2">
    <source>
        <dbReference type="EMBL" id="KIK06190.1"/>
    </source>
</evidence>
<proteinExistence type="predicted"/>
<evidence type="ECO:0000313" key="3">
    <source>
        <dbReference type="Proteomes" id="UP000054477"/>
    </source>
</evidence>
<dbReference type="OrthoDB" id="3341212at2759"/>
<dbReference type="AlphaFoldDB" id="A0A0C9X235"/>
<feature type="region of interest" description="Disordered" evidence="1">
    <location>
        <begin position="233"/>
        <end position="266"/>
    </location>
</feature>
<dbReference type="HOGENOM" id="CLU_020999_1_2_1"/>
<feature type="compositionally biased region" description="Basic and acidic residues" evidence="1">
    <location>
        <begin position="238"/>
        <end position="250"/>
    </location>
</feature>
<protein>
    <recommendedName>
        <fullName evidence="4">F-box domain-containing protein</fullName>
    </recommendedName>
</protein>
<evidence type="ECO:0000256" key="1">
    <source>
        <dbReference type="SAM" id="MobiDB-lite"/>
    </source>
</evidence>
<name>A0A0C9X235_9AGAR</name>
<reference evidence="3" key="2">
    <citation type="submission" date="2015-01" db="EMBL/GenBank/DDBJ databases">
        <title>Evolutionary Origins and Diversification of the Mycorrhizal Mutualists.</title>
        <authorList>
            <consortium name="DOE Joint Genome Institute"/>
            <consortium name="Mycorrhizal Genomics Consortium"/>
            <person name="Kohler A."/>
            <person name="Kuo A."/>
            <person name="Nagy L.G."/>
            <person name="Floudas D."/>
            <person name="Copeland A."/>
            <person name="Barry K.W."/>
            <person name="Cichocki N."/>
            <person name="Veneault-Fourrey C."/>
            <person name="LaButti K."/>
            <person name="Lindquist E.A."/>
            <person name="Lipzen A."/>
            <person name="Lundell T."/>
            <person name="Morin E."/>
            <person name="Murat C."/>
            <person name="Riley R."/>
            <person name="Ohm R."/>
            <person name="Sun H."/>
            <person name="Tunlid A."/>
            <person name="Henrissat B."/>
            <person name="Grigoriev I.V."/>
            <person name="Hibbett D.S."/>
            <person name="Martin F."/>
        </authorList>
    </citation>
    <scope>NUCLEOTIDE SEQUENCE [LARGE SCALE GENOMIC DNA]</scope>
    <source>
        <strain evidence="3">LaAM-08-1</strain>
    </source>
</reference>
<reference evidence="2 3" key="1">
    <citation type="submission" date="2014-04" db="EMBL/GenBank/DDBJ databases">
        <authorList>
            <consortium name="DOE Joint Genome Institute"/>
            <person name="Kuo A."/>
            <person name="Kohler A."/>
            <person name="Nagy L.G."/>
            <person name="Floudas D."/>
            <person name="Copeland A."/>
            <person name="Barry K.W."/>
            <person name="Cichocki N."/>
            <person name="Veneault-Fourrey C."/>
            <person name="LaButti K."/>
            <person name="Lindquist E.A."/>
            <person name="Lipzen A."/>
            <person name="Lundell T."/>
            <person name="Morin E."/>
            <person name="Murat C."/>
            <person name="Sun H."/>
            <person name="Tunlid A."/>
            <person name="Henrissat B."/>
            <person name="Grigoriev I.V."/>
            <person name="Hibbett D.S."/>
            <person name="Martin F."/>
            <person name="Nordberg H.P."/>
            <person name="Cantor M.N."/>
            <person name="Hua S.X."/>
        </authorList>
    </citation>
    <scope>NUCLEOTIDE SEQUENCE [LARGE SCALE GENOMIC DNA]</scope>
    <source>
        <strain evidence="2 3">LaAM-08-1</strain>
    </source>
</reference>
<dbReference type="InterPro" id="IPR032675">
    <property type="entry name" value="LRR_dom_sf"/>
</dbReference>
<accession>A0A0C9X235</accession>
<dbReference type="EMBL" id="KN838554">
    <property type="protein sequence ID" value="KIK06190.1"/>
    <property type="molecule type" value="Genomic_DNA"/>
</dbReference>
<feature type="compositionally biased region" description="Acidic residues" evidence="1">
    <location>
        <begin position="629"/>
        <end position="654"/>
    </location>
</feature>
<feature type="compositionally biased region" description="Acidic residues" evidence="1">
    <location>
        <begin position="128"/>
        <end position="169"/>
    </location>
</feature>
<dbReference type="Gene3D" id="3.80.10.10">
    <property type="entry name" value="Ribonuclease Inhibitor"/>
    <property type="match status" value="1"/>
</dbReference>